<accession>A0ACB5TRG7</accession>
<evidence type="ECO:0000313" key="2">
    <source>
        <dbReference type="Proteomes" id="UP001165101"/>
    </source>
</evidence>
<sequence length="622" mass="67354">MSQSFGNNWNSQSQNNMSWANQISSNNPEVSSSPVTTASALTGVKQDQVVNRNLQPQQQQQNYTMDEVLKLYQSIAGNNTNNESVSSPSFSKDELLSALKNNFDPNSTQNSNLNSISNSNGNTTTTTTNSNNVARNEVLEKLHQLSLTRHKNASDKDELNGLGKTSSNSNWEGESNPVSVASHFNDILKTDGTNIDSANGVAGVSSSDKTTATATAAGAAVSSSSAATSPPTLNSVNSTTSHILLNSSNPNSNISSPFLNNPSLLNSNSPNPANGIPSSLAPPGLPMPQHMQPITIDPININWYYVDPSGTEHGPFNGHLMQQWYTQDYFSLDLKLRRQEENMYTTLGTFIQSINEYIAPFNVPLPPVNNNNTNSHQNILQQQQHQQQQQQHLQFQNQHQHGGYHHLQNQFNPYEINQFNSQQQQQQQQQHHQQQYQQQDILTPTATNASVTGGSNFFNSTNSSAVNNGVTASSTSSAHTNQAGNGVTETSTPTSTINDGIAQDSTPLLSHPQLNRVSSGLNNWSSTTATAATTPLGTPGVNPTATPLAPIANQAGWNTNQSMIQTDVGSISATSILQNRVYTQSPFLQSQDLLNSLNNSSLQNGFNLTPTISLMNKELHQL</sequence>
<dbReference type="EMBL" id="BSXV01001603">
    <property type="protein sequence ID" value="GME93348.1"/>
    <property type="molecule type" value="Genomic_DNA"/>
</dbReference>
<name>A0ACB5TRG7_CANBO</name>
<dbReference type="Proteomes" id="UP001165101">
    <property type="component" value="Unassembled WGS sequence"/>
</dbReference>
<reference evidence="1" key="1">
    <citation type="submission" date="2023-04" db="EMBL/GenBank/DDBJ databases">
        <title>Candida boidinii NBRC 1967.</title>
        <authorList>
            <person name="Ichikawa N."/>
            <person name="Sato H."/>
            <person name="Tonouchi N."/>
        </authorList>
    </citation>
    <scope>NUCLEOTIDE SEQUENCE</scope>
    <source>
        <strain evidence="1">NBRC 1967</strain>
    </source>
</reference>
<evidence type="ECO:0000313" key="1">
    <source>
        <dbReference type="EMBL" id="GME93348.1"/>
    </source>
</evidence>
<organism evidence="1 2">
    <name type="scientific">Candida boidinii</name>
    <name type="common">Yeast</name>
    <dbReference type="NCBI Taxonomy" id="5477"/>
    <lineage>
        <taxon>Eukaryota</taxon>
        <taxon>Fungi</taxon>
        <taxon>Dikarya</taxon>
        <taxon>Ascomycota</taxon>
        <taxon>Saccharomycotina</taxon>
        <taxon>Pichiomycetes</taxon>
        <taxon>Pichiales</taxon>
        <taxon>Pichiaceae</taxon>
        <taxon>Ogataea</taxon>
        <taxon>Ogataea/Candida clade</taxon>
    </lineage>
</organism>
<comment type="caution">
    <text evidence="1">The sequence shown here is derived from an EMBL/GenBank/DDBJ whole genome shotgun (WGS) entry which is preliminary data.</text>
</comment>
<keyword evidence="2" id="KW-1185">Reference proteome</keyword>
<gene>
    <name evidence="1" type="ORF">Cboi01_000310800</name>
</gene>
<protein>
    <submittedName>
        <fullName evidence="1">Unnamed protein product</fullName>
    </submittedName>
</protein>
<proteinExistence type="predicted"/>